<dbReference type="SUPFAM" id="SSF46689">
    <property type="entry name" value="Homeodomain-like"/>
    <property type="match status" value="1"/>
</dbReference>
<keyword evidence="3" id="KW-0804">Transcription</keyword>
<name>A0ABW5AZT4_9FLAO</name>
<keyword evidence="6" id="KW-1185">Reference proteome</keyword>
<sequence>MLLTEIKEKNITDIFSTIQNNLQGNLSQNFGEYIIQVNNSLATGYIRGMKVQQNKLFLEIDLRCHADITIDLCSVDFNPAHFLYSQKDQSMISFEHSAQSHMLDEYQTAILYHKQKNTSLHFAKDSHVKICVISVCAPLQLEPLSSSTVNVHSLFMDKLREGVFTYFGSYNLKIATQISKLDEIKEEGIIKKLFIEGMVQLILAMEIQHHQDDINTNINIFDALTRNELKTIQDCGTYIKENADIQYSIEMLTNQTGIPAAKLQTGFKHLFGRTVTDYIKNVRLEIAEELIKTTDLNISEIVYSVGFSSRSYFSKIFREKYGCSPKSFQDNLKYRAVSA</sequence>
<dbReference type="InterPro" id="IPR018060">
    <property type="entry name" value="HTH_AraC"/>
</dbReference>
<evidence type="ECO:0000256" key="1">
    <source>
        <dbReference type="ARBA" id="ARBA00023015"/>
    </source>
</evidence>
<dbReference type="PANTHER" id="PTHR47893">
    <property type="entry name" value="REGULATORY PROTEIN PCHR"/>
    <property type="match status" value="1"/>
</dbReference>
<evidence type="ECO:0000256" key="2">
    <source>
        <dbReference type="ARBA" id="ARBA00023125"/>
    </source>
</evidence>
<dbReference type="Proteomes" id="UP001597344">
    <property type="component" value="Unassembled WGS sequence"/>
</dbReference>
<organism evidence="5 6">
    <name type="scientific">Aquimarina celericrescens</name>
    <dbReference type="NCBI Taxonomy" id="1964542"/>
    <lineage>
        <taxon>Bacteria</taxon>
        <taxon>Pseudomonadati</taxon>
        <taxon>Bacteroidota</taxon>
        <taxon>Flavobacteriia</taxon>
        <taxon>Flavobacteriales</taxon>
        <taxon>Flavobacteriaceae</taxon>
        <taxon>Aquimarina</taxon>
    </lineage>
</organism>
<gene>
    <name evidence="5" type="ORF">ACFSJT_14930</name>
</gene>
<evidence type="ECO:0000313" key="6">
    <source>
        <dbReference type="Proteomes" id="UP001597344"/>
    </source>
</evidence>
<keyword evidence="2" id="KW-0238">DNA-binding</keyword>
<evidence type="ECO:0000313" key="5">
    <source>
        <dbReference type="EMBL" id="MFD2188095.1"/>
    </source>
</evidence>
<dbReference type="InterPro" id="IPR053142">
    <property type="entry name" value="PchR_regulatory_protein"/>
</dbReference>
<evidence type="ECO:0000256" key="3">
    <source>
        <dbReference type="ARBA" id="ARBA00023163"/>
    </source>
</evidence>
<dbReference type="PANTHER" id="PTHR47893:SF1">
    <property type="entry name" value="REGULATORY PROTEIN PCHR"/>
    <property type="match status" value="1"/>
</dbReference>
<dbReference type="Gene3D" id="1.10.10.60">
    <property type="entry name" value="Homeodomain-like"/>
    <property type="match status" value="2"/>
</dbReference>
<accession>A0ABW5AZT4</accession>
<evidence type="ECO:0000259" key="4">
    <source>
        <dbReference type="PROSITE" id="PS01124"/>
    </source>
</evidence>
<proteinExistence type="predicted"/>
<dbReference type="PROSITE" id="PS01124">
    <property type="entry name" value="HTH_ARAC_FAMILY_2"/>
    <property type="match status" value="1"/>
</dbReference>
<keyword evidence="1" id="KW-0805">Transcription regulation</keyword>
<protein>
    <submittedName>
        <fullName evidence="5">Helix-turn-helix domain-containing protein</fullName>
    </submittedName>
</protein>
<comment type="caution">
    <text evidence="5">The sequence shown here is derived from an EMBL/GenBank/DDBJ whole genome shotgun (WGS) entry which is preliminary data.</text>
</comment>
<dbReference type="InterPro" id="IPR020449">
    <property type="entry name" value="Tscrpt_reg_AraC-type_HTH"/>
</dbReference>
<feature type="domain" description="HTH araC/xylS-type" evidence="4">
    <location>
        <begin position="233"/>
        <end position="331"/>
    </location>
</feature>
<dbReference type="EMBL" id="JBHUHY010000015">
    <property type="protein sequence ID" value="MFD2188095.1"/>
    <property type="molecule type" value="Genomic_DNA"/>
</dbReference>
<dbReference type="InterPro" id="IPR009057">
    <property type="entry name" value="Homeodomain-like_sf"/>
</dbReference>
<reference evidence="6" key="1">
    <citation type="journal article" date="2019" name="Int. J. Syst. Evol. Microbiol.">
        <title>The Global Catalogue of Microorganisms (GCM) 10K type strain sequencing project: providing services to taxonomists for standard genome sequencing and annotation.</title>
        <authorList>
            <consortium name="The Broad Institute Genomics Platform"/>
            <consortium name="The Broad Institute Genome Sequencing Center for Infectious Disease"/>
            <person name="Wu L."/>
            <person name="Ma J."/>
        </authorList>
    </citation>
    <scope>NUCLEOTIDE SEQUENCE [LARGE SCALE GENOMIC DNA]</scope>
    <source>
        <strain evidence="6">DT92</strain>
    </source>
</reference>
<dbReference type="PRINTS" id="PR00032">
    <property type="entry name" value="HTHARAC"/>
</dbReference>
<dbReference type="RefSeq" id="WP_378321105.1">
    <property type="nucleotide sequence ID" value="NZ_JBHUHY010000015.1"/>
</dbReference>
<dbReference type="SMART" id="SM00342">
    <property type="entry name" value="HTH_ARAC"/>
    <property type="match status" value="1"/>
</dbReference>
<dbReference type="Pfam" id="PF12833">
    <property type="entry name" value="HTH_18"/>
    <property type="match status" value="1"/>
</dbReference>